<dbReference type="PANTHER" id="PTHR37478">
    <property type="match status" value="1"/>
</dbReference>
<sequence>MPRPFRCRRIEQLPVYRSFSPDDITAAESVQMTVDEFETLRLLDDEGLTQEACASRMNIARTTVTAIYDSARKKVADALVNGKRLLITGGHCEYEPIEIDQEIIEKGINTMRIAVTYEKGEIFQHFGHTEQFKLYDIEEGKIVNEQIVDSNGSGHGALAGFLQAVKADALICGGIGMGAQMALADAGIKLYAGVQGPANAAAKSLAEGTLEYDPDVKCDHHGHHHGEGHECGHHHGKGLDCGHEEGDEGCRRHHGE</sequence>
<protein>
    <recommendedName>
        <fullName evidence="2">UPF0251 protein EH55_10680</fullName>
    </recommendedName>
</protein>
<evidence type="ECO:0000313" key="5">
    <source>
        <dbReference type="Proteomes" id="UP000027665"/>
    </source>
</evidence>
<dbReference type="RefSeq" id="WP_051682554.1">
    <property type="nucleotide sequence ID" value="NZ_JMKI01000005.1"/>
</dbReference>
<dbReference type="OrthoDB" id="280278at2"/>
<accession>A0A073IU58</accession>
<feature type="domain" description="Dinitrogenase iron-molybdenum cofactor biosynthesis" evidence="3">
    <location>
        <begin position="120"/>
        <end position="205"/>
    </location>
</feature>
<evidence type="ECO:0000256" key="2">
    <source>
        <dbReference type="HAMAP-Rule" id="MF_00674"/>
    </source>
</evidence>
<dbReference type="Proteomes" id="UP000027665">
    <property type="component" value="Unassembled WGS sequence"/>
</dbReference>
<reference evidence="4 5" key="1">
    <citation type="submission" date="2014-04" db="EMBL/GenBank/DDBJ databases">
        <title>Draft Genome Sequence of Synergistes jonesii.</title>
        <authorList>
            <person name="Coil D.A."/>
            <person name="Eisen J.A."/>
            <person name="Holland-Moritz H.E."/>
        </authorList>
    </citation>
    <scope>NUCLEOTIDE SEQUENCE [LARGE SCALE GENOMIC DNA]</scope>
    <source>
        <strain evidence="4 5">78-1</strain>
    </source>
</reference>
<organism evidence="4 5">
    <name type="scientific">Synergistes jonesii</name>
    <dbReference type="NCBI Taxonomy" id="2754"/>
    <lineage>
        <taxon>Bacteria</taxon>
        <taxon>Thermotogati</taxon>
        <taxon>Synergistota</taxon>
        <taxon>Synergistia</taxon>
        <taxon>Synergistales</taxon>
        <taxon>Synergistaceae</taxon>
        <taxon>Synergistes</taxon>
    </lineage>
</organism>
<dbReference type="InterPro" id="IPR036105">
    <property type="entry name" value="DiNase_FeMo-co_biosyn_sf"/>
</dbReference>
<dbReference type="Gene3D" id="3.30.420.130">
    <property type="entry name" value="Dinitrogenase iron-molybdenum cofactor biosynthesis domain"/>
    <property type="match status" value="1"/>
</dbReference>
<dbReference type="Pfam" id="PF02001">
    <property type="entry name" value="DUF134"/>
    <property type="match status" value="1"/>
</dbReference>
<dbReference type="CDD" id="cd00851">
    <property type="entry name" value="MTH1175"/>
    <property type="match status" value="1"/>
</dbReference>
<keyword evidence="4" id="KW-0238">DNA-binding</keyword>
<proteinExistence type="inferred from homology"/>
<dbReference type="InterPro" id="IPR003731">
    <property type="entry name" value="Di-Nase_FeMo-co_biosynth"/>
</dbReference>
<dbReference type="STRING" id="2754.EH55_10680"/>
<dbReference type="HAMAP" id="MF_00674">
    <property type="entry name" value="UPF0251"/>
    <property type="match status" value="1"/>
</dbReference>
<dbReference type="GO" id="GO:0003677">
    <property type="term" value="F:DNA binding"/>
    <property type="evidence" value="ECO:0007669"/>
    <property type="project" value="UniProtKB-KW"/>
</dbReference>
<name>A0A073IU58_9BACT</name>
<dbReference type="InterPro" id="IPR033913">
    <property type="entry name" value="MTH1175_dom"/>
</dbReference>
<evidence type="ECO:0000256" key="1">
    <source>
        <dbReference type="ARBA" id="ARBA00009350"/>
    </source>
</evidence>
<dbReference type="AlphaFoldDB" id="A0A073IU58"/>
<dbReference type="eggNOG" id="COG1433">
    <property type="taxonomic scope" value="Bacteria"/>
</dbReference>
<dbReference type="EMBL" id="JMKI01000005">
    <property type="protein sequence ID" value="KEJ93319.1"/>
    <property type="molecule type" value="Genomic_DNA"/>
</dbReference>
<dbReference type="InterPro" id="IPR002852">
    <property type="entry name" value="UPF0251"/>
</dbReference>
<comment type="similarity">
    <text evidence="1 2">Belongs to the UPF0251 family.</text>
</comment>
<evidence type="ECO:0000259" key="3">
    <source>
        <dbReference type="Pfam" id="PF02579"/>
    </source>
</evidence>
<evidence type="ECO:0000313" key="4">
    <source>
        <dbReference type="EMBL" id="KEJ93319.1"/>
    </source>
</evidence>
<dbReference type="eggNOG" id="COG1342">
    <property type="taxonomic scope" value="Bacteria"/>
</dbReference>
<dbReference type="PANTHER" id="PTHR37478:SF2">
    <property type="entry name" value="UPF0251 PROTEIN TK0562"/>
    <property type="match status" value="1"/>
</dbReference>
<keyword evidence="5" id="KW-1185">Reference proteome</keyword>
<dbReference type="Pfam" id="PF02579">
    <property type="entry name" value="Nitro_FeMo-Co"/>
    <property type="match status" value="1"/>
</dbReference>
<dbReference type="SUPFAM" id="SSF53146">
    <property type="entry name" value="Nitrogenase accessory factor-like"/>
    <property type="match status" value="1"/>
</dbReference>
<comment type="caution">
    <text evidence="4">The sequence shown here is derived from an EMBL/GenBank/DDBJ whole genome shotgun (WGS) entry which is preliminary data.</text>
</comment>
<dbReference type="GeneID" id="90982700"/>
<gene>
    <name evidence="4" type="ORF">EH55_10680</name>
</gene>